<keyword evidence="2" id="KW-1185">Reference proteome</keyword>
<evidence type="ECO:0000313" key="2">
    <source>
        <dbReference type="Proteomes" id="UP001060085"/>
    </source>
</evidence>
<name>A0ACC0C8A6_CATRO</name>
<protein>
    <submittedName>
        <fullName evidence="1">Uncharacterized protein</fullName>
    </submittedName>
</protein>
<dbReference type="Proteomes" id="UP001060085">
    <property type="component" value="Linkage Group LG01"/>
</dbReference>
<gene>
    <name evidence="1" type="ORF">M9H77_02334</name>
</gene>
<reference evidence="2" key="1">
    <citation type="journal article" date="2023" name="Nat. Plants">
        <title>Single-cell RNA sequencing provides a high-resolution roadmap for understanding the multicellular compartmentation of specialized metabolism.</title>
        <authorList>
            <person name="Sun S."/>
            <person name="Shen X."/>
            <person name="Li Y."/>
            <person name="Li Y."/>
            <person name="Wang S."/>
            <person name="Li R."/>
            <person name="Zhang H."/>
            <person name="Shen G."/>
            <person name="Guo B."/>
            <person name="Wei J."/>
            <person name="Xu J."/>
            <person name="St-Pierre B."/>
            <person name="Chen S."/>
            <person name="Sun C."/>
        </authorList>
    </citation>
    <scope>NUCLEOTIDE SEQUENCE [LARGE SCALE GENOMIC DNA]</scope>
</reference>
<dbReference type="EMBL" id="CM044701">
    <property type="protein sequence ID" value="KAI5681107.1"/>
    <property type="molecule type" value="Genomic_DNA"/>
</dbReference>
<accession>A0ACC0C8A6</accession>
<organism evidence="1 2">
    <name type="scientific">Catharanthus roseus</name>
    <name type="common">Madagascar periwinkle</name>
    <name type="synonym">Vinca rosea</name>
    <dbReference type="NCBI Taxonomy" id="4058"/>
    <lineage>
        <taxon>Eukaryota</taxon>
        <taxon>Viridiplantae</taxon>
        <taxon>Streptophyta</taxon>
        <taxon>Embryophyta</taxon>
        <taxon>Tracheophyta</taxon>
        <taxon>Spermatophyta</taxon>
        <taxon>Magnoliopsida</taxon>
        <taxon>eudicotyledons</taxon>
        <taxon>Gunneridae</taxon>
        <taxon>Pentapetalae</taxon>
        <taxon>asterids</taxon>
        <taxon>lamiids</taxon>
        <taxon>Gentianales</taxon>
        <taxon>Apocynaceae</taxon>
        <taxon>Rauvolfioideae</taxon>
        <taxon>Vinceae</taxon>
        <taxon>Catharanthinae</taxon>
        <taxon>Catharanthus</taxon>
    </lineage>
</organism>
<proteinExistence type="predicted"/>
<comment type="caution">
    <text evidence="1">The sequence shown here is derived from an EMBL/GenBank/DDBJ whole genome shotgun (WGS) entry which is preliminary data.</text>
</comment>
<evidence type="ECO:0000313" key="1">
    <source>
        <dbReference type="EMBL" id="KAI5681107.1"/>
    </source>
</evidence>
<sequence length="413" mass="48173">MIVTAAQKQREGEEQQSRYDRKANGENLYGEKFYGSDVKIEAKEGETTFHFISRKCKPKKSSIVEEFQRAIKLLKVKKVVGVLVEVYVAKDSCDFKRGKSIEEAKESEIKEKEGVERNESLVEESRFFDSISSLFEESENDERLKEEENNIEKSERTKEMSKEKQENTKEELVEFEISEEMNFFASETNSSLVSEVLFVQNFGEPIKNEEGTLSYNSIKIISFFPSNSYLCFVISLRKLSCSHLFTWEMQIISLFLTHLELPLKRNICLSFILHLVVFMKDFIGFATSNQLSFLSGHIEFFLNEHELSNVVESLKTLFENAYDFQFYHSHFKKFMLKKDFENKMGVRFEELQASPCVFVKTILEKKETIVIGIVFDEAVDLFNEKFMPFKSYYTSNAVVQEVQPRFVIDAIKI</sequence>